<evidence type="ECO:0000256" key="2">
    <source>
        <dbReference type="ARBA" id="ARBA00000751"/>
    </source>
</evidence>
<dbReference type="InterPro" id="IPR037238">
    <property type="entry name" value="YbiA-like_sf"/>
</dbReference>
<reference evidence="4 5" key="1">
    <citation type="journal article" date="2016" name="Nat. Commun.">
        <title>Thousands of microbial genomes shed light on interconnected biogeochemical processes in an aquifer system.</title>
        <authorList>
            <person name="Anantharaman K."/>
            <person name="Brown C.T."/>
            <person name="Hug L.A."/>
            <person name="Sharon I."/>
            <person name="Castelle C.J."/>
            <person name="Probst A.J."/>
            <person name="Thomas B.C."/>
            <person name="Singh A."/>
            <person name="Wilkins M.J."/>
            <person name="Karaoz U."/>
            <person name="Brodie E.L."/>
            <person name="Williams K.H."/>
            <person name="Hubbard S.S."/>
            <person name="Banfield J.F."/>
        </authorList>
    </citation>
    <scope>NUCLEOTIDE SEQUENCE [LARGE SCALE GENOMIC DNA]</scope>
</reference>
<dbReference type="InterPro" id="IPR012816">
    <property type="entry name" value="NADAR"/>
</dbReference>
<evidence type="ECO:0000256" key="3">
    <source>
        <dbReference type="SAM" id="MobiDB-lite"/>
    </source>
</evidence>
<accession>A0A1F4VFK0</accession>
<protein>
    <submittedName>
        <fullName evidence="4">Uncharacterized protein</fullName>
    </submittedName>
</protein>
<dbReference type="InterPro" id="IPR012596">
    <property type="entry name" value="Phage_T4_Y12G"/>
</dbReference>
<proteinExistence type="predicted"/>
<dbReference type="Gene3D" id="1.10.357.40">
    <property type="entry name" value="YbiA-like"/>
    <property type="match status" value="1"/>
</dbReference>
<dbReference type="SUPFAM" id="SSF143990">
    <property type="entry name" value="YbiA-like"/>
    <property type="match status" value="1"/>
</dbReference>
<evidence type="ECO:0000313" key="5">
    <source>
        <dbReference type="Proteomes" id="UP000179005"/>
    </source>
</evidence>
<dbReference type="Proteomes" id="UP000179005">
    <property type="component" value="Unassembled WGS sequence"/>
</dbReference>
<comment type="catalytic activity">
    <reaction evidence="2">
        <text>2,5-diamino-6-hydroxy-4-(5-phosphoribosylamino)-pyrimidine + H2O = 2,5,6-triamino-4-hydroxypyrimidine + D-ribose 5-phosphate</text>
        <dbReference type="Rhea" id="RHEA:23436"/>
        <dbReference type="ChEBI" id="CHEBI:15377"/>
        <dbReference type="ChEBI" id="CHEBI:58614"/>
        <dbReference type="ChEBI" id="CHEBI:78346"/>
        <dbReference type="ChEBI" id="CHEBI:137796"/>
    </reaction>
</comment>
<dbReference type="EMBL" id="MEVC01000006">
    <property type="protein sequence ID" value="OGC55977.1"/>
    <property type="molecule type" value="Genomic_DNA"/>
</dbReference>
<dbReference type="AlphaFoldDB" id="A0A1F4VFK0"/>
<comment type="caution">
    <text evidence="4">The sequence shown here is derived from an EMBL/GenBank/DDBJ whole genome shotgun (WGS) entry which is preliminary data.</text>
</comment>
<sequence length="248" mass="28284">MDERPTFNPEVEKSEAVVNISSSGETETERLISNFAHTPFDLDGKHYQSVEGFWQGLKFPEGSKEREEASQLFGVKAKKMGKRAGEVAEIEYQGGRIKTGSSEHHELMKRAIQAKLDQNPEVLELLLATGDAKITHVLKRADGTPLPDSKTIPGETFAQILMDLRKELGAYVDFGEIAHQRLHEQTQYMSRYIHGRIKGYPNLGEGLRFRQRDPSDYHTYKIHKDDIEEFARRVEEYEHSEKGPIIIS</sequence>
<comment type="catalytic activity">
    <reaction evidence="1">
        <text>5-amino-6-(5-phospho-D-ribosylamino)uracil + H2O = 5,6-diaminouracil + D-ribose 5-phosphate</text>
        <dbReference type="Rhea" id="RHEA:55020"/>
        <dbReference type="ChEBI" id="CHEBI:15377"/>
        <dbReference type="ChEBI" id="CHEBI:46252"/>
        <dbReference type="ChEBI" id="CHEBI:58453"/>
        <dbReference type="ChEBI" id="CHEBI:78346"/>
    </reaction>
</comment>
<dbReference type="CDD" id="cd15457">
    <property type="entry name" value="NADAR"/>
    <property type="match status" value="1"/>
</dbReference>
<name>A0A1F4VFK0_UNCKA</name>
<feature type="region of interest" description="Disordered" evidence="3">
    <location>
        <begin position="1"/>
        <end position="23"/>
    </location>
</feature>
<organism evidence="4 5">
    <name type="scientific">candidate division WWE3 bacterium RIFCSPHIGHO2_01_FULL_48_15</name>
    <dbReference type="NCBI Taxonomy" id="1802619"/>
    <lineage>
        <taxon>Bacteria</taxon>
        <taxon>Katanobacteria</taxon>
    </lineage>
</organism>
<feature type="compositionally biased region" description="Basic and acidic residues" evidence="3">
    <location>
        <begin position="1"/>
        <end position="15"/>
    </location>
</feature>
<dbReference type="Pfam" id="PF08010">
    <property type="entry name" value="Phage_30_3"/>
    <property type="match status" value="1"/>
</dbReference>
<evidence type="ECO:0000256" key="1">
    <source>
        <dbReference type="ARBA" id="ARBA00000022"/>
    </source>
</evidence>
<evidence type="ECO:0000313" key="4">
    <source>
        <dbReference type="EMBL" id="OGC55977.1"/>
    </source>
</evidence>
<gene>
    <name evidence="4" type="ORF">A2797_01250</name>
</gene>